<feature type="transmembrane region" description="Helical" evidence="1">
    <location>
        <begin position="152"/>
        <end position="172"/>
    </location>
</feature>
<dbReference type="HOGENOM" id="CLU_1544870_0_0_3"/>
<name>K9UFQ8_CHAP6</name>
<proteinExistence type="predicted"/>
<keyword evidence="1" id="KW-0812">Transmembrane</keyword>
<dbReference type="KEGG" id="cmp:Cha6605_2609"/>
<keyword evidence="1" id="KW-1133">Transmembrane helix</keyword>
<reference evidence="2 3" key="1">
    <citation type="submission" date="2012-05" db="EMBL/GenBank/DDBJ databases">
        <title>Finished chromosome of genome of Chamaesiphon sp. PCC 6605.</title>
        <authorList>
            <consortium name="US DOE Joint Genome Institute"/>
            <person name="Gugger M."/>
            <person name="Coursin T."/>
            <person name="Rippka R."/>
            <person name="Tandeau De Marsac N."/>
            <person name="Huntemann M."/>
            <person name="Wei C.-L."/>
            <person name="Han J."/>
            <person name="Detter J.C."/>
            <person name="Han C."/>
            <person name="Tapia R."/>
            <person name="Chen A."/>
            <person name="Kyrpides N."/>
            <person name="Mavromatis K."/>
            <person name="Markowitz V."/>
            <person name="Szeto E."/>
            <person name="Ivanova N."/>
            <person name="Pagani I."/>
            <person name="Pati A."/>
            <person name="Goodwin L."/>
            <person name="Nordberg H.P."/>
            <person name="Cantor M.N."/>
            <person name="Hua S.X."/>
            <person name="Woyke T."/>
            <person name="Kerfeld C.A."/>
        </authorList>
    </citation>
    <scope>NUCLEOTIDE SEQUENCE [LARGE SCALE GENOMIC DNA]</scope>
    <source>
        <strain evidence="3">ATCC 27169 / PCC 6605</strain>
    </source>
</reference>
<dbReference type="Proteomes" id="UP000010366">
    <property type="component" value="Chromosome"/>
</dbReference>
<keyword evidence="3" id="KW-1185">Reference proteome</keyword>
<accession>K9UFQ8</accession>
<evidence type="ECO:0000256" key="1">
    <source>
        <dbReference type="SAM" id="Phobius"/>
    </source>
</evidence>
<protein>
    <submittedName>
        <fullName evidence="2">Uncharacterized protein</fullName>
    </submittedName>
</protein>
<sequence>MLHSVKIANIASKKLIMNENSLDRSSTDNLLALNIDKDTWIYTYGSSKLQQVRSFGYECNDRYLQERLKAEYPGFRINRASVSKKLDFPPLYAIKESLKWNDAYVAKQYSHGEVIAIDNYLGKYQIIKKTTKPWYLIYKNILTIDENDPKEVAFYIMLIIIITSPIVGIIILK</sequence>
<dbReference type="EMBL" id="CP003600">
    <property type="protein sequence ID" value="AFY93655.1"/>
    <property type="molecule type" value="Genomic_DNA"/>
</dbReference>
<dbReference type="AlphaFoldDB" id="K9UFQ8"/>
<dbReference type="eggNOG" id="ENOG502ZH23">
    <property type="taxonomic scope" value="Bacteria"/>
</dbReference>
<keyword evidence="1" id="KW-0472">Membrane</keyword>
<gene>
    <name evidence="2" type="ORF">Cha6605_2609</name>
</gene>
<evidence type="ECO:0000313" key="3">
    <source>
        <dbReference type="Proteomes" id="UP000010366"/>
    </source>
</evidence>
<organism evidence="2 3">
    <name type="scientific">Chamaesiphon minutus (strain ATCC 27169 / PCC 6605)</name>
    <dbReference type="NCBI Taxonomy" id="1173020"/>
    <lineage>
        <taxon>Bacteria</taxon>
        <taxon>Bacillati</taxon>
        <taxon>Cyanobacteriota</taxon>
        <taxon>Cyanophyceae</taxon>
        <taxon>Gomontiellales</taxon>
        <taxon>Chamaesiphonaceae</taxon>
        <taxon>Chamaesiphon</taxon>
    </lineage>
</organism>
<evidence type="ECO:0000313" key="2">
    <source>
        <dbReference type="EMBL" id="AFY93655.1"/>
    </source>
</evidence>